<dbReference type="EMBL" id="CP144751">
    <property type="protein sequence ID" value="WVZ84653.1"/>
    <property type="molecule type" value="Genomic_DNA"/>
</dbReference>
<accession>A0AAQ3U3K2</accession>
<evidence type="ECO:0000313" key="2">
    <source>
        <dbReference type="Proteomes" id="UP001341281"/>
    </source>
</evidence>
<gene>
    <name evidence="1" type="ORF">U9M48_031660</name>
</gene>
<keyword evidence="2" id="KW-1185">Reference proteome</keyword>
<proteinExistence type="predicted"/>
<sequence>MRQRRWLELIKDYDLEIHYHPGKANVVADALSRWAHCHIDEIEVITEQMAELYNLIIEPTLKEQIIAA</sequence>
<organism evidence="1 2">
    <name type="scientific">Paspalum notatum var. saurae</name>
    <dbReference type="NCBI Taxonomy" id="547442"/>
    <lineage>
        <taxon>Eukaryota</taxon>
        <taxon>Viridiplantae</taxon>
        <taxon>Streptophyta</taxon>
        <taxon>Embryophyta</taxon>
        <taxon>Tracheophyta</taxon>
        <taxon>Spermatophyta</taxon>
        <taxon>Magnoliopsida</taxon>
        <taxon>Liliopsida</taxon>
        <taxon>Poales</taxon>
        <taxon>Poaceae</taxon>
        <taxon>PACMAD clade</taxon>
        <taxon>Panicoideae</taxon>
        <taxon>Andropogonodae</taxon>
        <taxon>Paspaleae</taxon>
        <taxon>Paspalinae</taxon>
        <taxon>Paspalum</taxon>
    </lineage>
</organism>
<evidence type="ECO:0000313" key="1">
    <source>
        <dbReference type="EMBL" id="WVZ84653.1"/>
    </source>
</evidence>
<protein>
    <submittedName>
        <fullName evidence="1">Uncharacterized protein</fullName>
    </submittedName>
</protein>
<dbReference type="AlphaFoldDB" id="A0AAQ3U3K2"/>
<reference evidence="1 2" key="1">
    <citation type="submission" date="2024-02" db="EMBL/GenBank/DDBJ databases">
        <title>High-quality chromosome-scale genome assembly of Pensacola bahiagrass (Paspalum notatum Flugge var. saurae).</title>
        <authorList>
            <person name="Vega J.M."/>
            <person name="Podio M."/>
            <person name="Orjuela J."/>
            <person name="Siena L.A."/>
            <person name="Pessino S.C."/>
            <person name="Combes M.C."/>
            <person name="Mariac C."/>
            <person name="Albertini E."/>
            <person name="Pupilli F."/>
            <person name="Ortiz J.P.A."/>
            <person name="Leblanc O."/>
        </authorList>
    </citation>
    <scope>NUCLEOTIDE SEQUENCE [LARGE SCALE GENOMIC DNA]</scope>
    <source>
        <strain evidence="1">R1</strain>
        <tissue evidence="1">Leaf</tissue>
    </source>
</reference>
<dbReference type="Proteomes" id="UP001341281">
    <property type="component" value="Chromosome 07"/>
</dbReference>
<name>A0AAQ3U3K2_PASNO</name>